<feature type="region of interest" description="Disordered" evidence="1">
    <location>
        <begin position="96"/>
        <end position="115"/>
    </location>
</feature>
<evidence type="ECO:0000313" key="2">
    <source>
        <dbReference type="EMBL" id="AJY48208.1"/>
    </source>
</evidence>
<evidence type="ECO:0000256" key="1">
    <source>
        <dbReference type="SAM" id="MobiDB-lite"/>
    </source>
</evidence>
<accession>A0A0D5LXL7</accession>
<proteinExistence type="predicted"/>
<organism evidence="2 3">
    <name type="scientific">Martelella endophytica</name>
    <dbReference type="NCBI Taxonomy" id="1486262"/>
    <lineage>
        <taxon>Bacteria</taxon>
        <taxon>Pseudomonadati</taxon>
        <taxon>Pseudomonadota</taxon>
        <taxon>Alphaproteobacteria</taxon>
        <taxon>Hyphomicrobiales</taxon>
        <taxon>Aurantimonadaceae</taxon>
        <taxon>Martelella</taxon>
    </lineage>
</organism>
<evidence type="ECO:0000313" key="3">
    <source>
        <dbReference type="Proteomes" id="UP000032611"/>
    </source>
</evidence>
<sequence>MEMELRAMLGDEGFMQFVEKVGGIRFYVPHDPARSADKEGLGDDILAPLSNAYPGEYIKVPLARRWRADQYRLRGLSHADIARRLGMSESGVYKLLRSAPREPKPRKPSNQMDLF</sequence>
<gene>
    <name evidence="2" type="ORF">TM49_13710</name>
</gene>
<dbReference type="AlphaFoldDB" id="A0A0D5LXL7"/>
<dbReference type="KEGG" id="mey:TM49_13710"/>
<protein>
    <recommendedName>
        <fullName evidence="4">Mor transcription activator domain-containing protein</fullName>
    </recommendedName>
</protein>
<keyword evidence="3" id="KW-1185">Reference proteome</keyword>
<dbReference type="PATRIC" id="fig|1486262.3.peg.2830"/>
<dbReference type="EMBL" id="CP010803">
    <property type="protein sequence ID" value="AJY48208.1"/>
    <property type="molecule type" value="Genomic_DNA"/>
</dbReference>
<evidence type="ECO:0008006" key="4">
    <source>
        <dbReference type="Google" id="ProtNLM"/>
    </source>
</evidence>
<dbReference type="HOGENOM" id="CLU_2024991_0_0_5"/>
<reference evidence="2 3" key="1">
    <citation type="journal article" date="2015" name="Genome Announc.">
        <title>Complete genome sequence of Martelella endophytica YC6887, which has antifungal activity associated with a halophyte.</title>
        <authorList>
            <person name="Khan A."/>
            <person name="Khan H."/>
            <person name="Chung E.J."/>
            <person name="Hossain M.T."/>
            <person name="Chung Y.R."/>
        </authorList>
    </citation>
    <scope>NUCLEOTIDE SEQUENCE [LARGE SCALE GENOMIC DNA]</scope>
    <source>
        <strain evidence="2">YC6887</strain>
    </source>
</reference>
<name>A0A0D5LXL7_MAREN</name>
<dbReference type="Proteomes" id="UP000032611">
    <property type="component" value="Chromosome"/>
</dbReference>
<dbReference type="STRING" id="1486262.TM49_13710"/>